<dbReference type="AlphaFoldDB" id="A0A0A9DSB2"/>
<name>A0A0A9DSB2_ARUDO</name>
<dbReference type="EMBL" id="GBRH01208322">
    <property type="protein sequence ID" value="JAD89573.1"/>
    <property type="molecule type" value="Transcribed_RNA"/>
</dbReference>
<accession>A0A0A9DSB2</accession>
<proteinExistence type="predicted"/>
<reference evidence="1" key="1">
    <citation type="submission" date="2014-09" db="EMBL/GenBank/DDBJ databases">
        <authorList>
            <person name="Magalhaes I.L.F."/>
            <person name="Oliveira U."/>
            <person name="Santos F.R."/>
            <person name="Vidigal T.H.D.A."/>
            <person name="Brescovit A.D."/>
            <person name="Santos A.J."/>
        </authorList>
    </citation>
    <scope>NUCLEOTIDE SEQUENCE</scope>
    <source>
        <tissue evidence="1">Shoot tissue taken approximately 20 cm above the soil surface</tissue>
    </source>
</reference>
<sequence length="75" mass="8468">MEYHSALAMIRLLLDSQGGRGLMYRASVLKFVGSITMQSPIRFSRVIYHVLKDGVCATLPQMVLLTEQESFNNSF</sequence>
<evidence type="ECO:0000313" key="1">
    <source>
        <dbReference type="EMBL" id="JAD89573.1"/>
    </source>
</evidence>
<reference evidence="1" key="2">
    <citation type="journal article" date="2015" name="Data Brief">
        <title>Shoot transcriptome of the giant reed, Arundo donax.</title>
        <authorList>
            <person name="Barrero R.A."/>
            <person name="Guerrero F.D."/>
            <person name="Moolhuijzen P."/>
            <person name="Goolsby J.A."/>
            <person name="Tidwell J."/>
            <person name="Bellgard S.E."/>
            <person name="Bellgard M.I."/>
        </authorList>
    </citation>
    <scope>NUCLEOTIDE SEQUENCE</scope>
    <source>
        <tissue evidence="1">Shoot tissue taken approximately 20 cm above the soil surface</tissue>
    </source>
</reference>
<organism evidence="1">
    <name type="scientific">Arundo donax</name>
    <name type="common">Giant reed</name>
    <name type="synonym">Donax arundinaceus</name>
    <dbReference type="NCBI Taxonomy" id="35708"/>
    <lineage>
        <taxon>Eukaryota</taxon>
        <taxon>Viridiplantae</taxon>
        <taxon>Streptophyta</taxon>
        <taxon>Embryophyta</taxon>
        <taxon>Tracheophyta</taxon>
        <taxon>Spermatophyta</taxon>
        <taxon>Magnoliopsida</taxon>
        <taxon>Liliopsida</taxon>
        <taxon>Poales</taxon>
        <taxon>Poaceae</taxon>
        <taxon>PACMAD clade</taxon>
        <taxon>Arundinoideae</taxon>
        <taxon>Arundineae</taxon>
        <taxon>Arundo</taxon>
    </lineage>
</organism>
<protein>
    <submittedName>
        <fullName evidence="1">Uncharacterized protein</fullName>
    </submittedName>
</protein>